<proteinExistence type="predicted"/>
<evidence type="ECO:0000313" key="1">
    <source>
        <dbReference type="EMBL" id="NYT27317.1"/>
    </source>
</evidence>
<evidence type="ECO:0000313" key="2">
    <source>
        <dbReference type="Proteomes" id="UP000568751"/>
    </source>
</evidence>
<reference evidence="1 2" key="1">
    <citation type="submission" date="2020-05" db="EMBL/GenBank/DDBJ databases">
        <title>Horizontal transmission and recombination maintain forever young bacterial symbiont genomes.</title>
        <authorList>
            <person name="Russell S.L."/>
            <person name="Pepper-Tunick E."/>
            <person name="Svedberg J."/>
            <person name="Byrne A."/>
            <person name="Ruelas Castillo J."/>
            <person name="Vollmers C."/>
            <person name="Beinart R.A."/>
            <person name="Corbett-Detig R."/>
        </authorList>
    </citation>
    <scope>NUCLEOTIDE SEQUENCE [LARGE SCALE GENOMIC DNA]</scope>
    <source>
        <strain evidence="1">455</strain>
    </source>
</reference>
<protein>
    <submittedName>
        <fullName evidence="1">Uncharacterized protein</fullName>
    </submittedName>
</protein>
<organism evidence="1 2">
    <name type="scientific">Candidatus Thiodubiliella endoseptemdiera</name>
    <dbReference type="NCBI Taxonomy" id="2738886"/>
    <lineage>
        <taxon>Bacteria</taxon>
        <taxon>Pseudomonadati</taxon>
        <taxon>Pseudomonadota</taxon>
        <taxon>Gammaproteobacteria</taxon>
        <taxon>Candidatus Pseudothioglobaceae</taxon>
        <taxon>Candidatus Thiodubiliella</taxon>
    </lineage>
</organism>
<dbReference type="EMBL" id="JACCHT010000001">
    <property type="protein sequence ID" value="NYT27317.1"/>
    <property type="molecule type" value="Genomic_DNA"/>
</dbReference>
<comment type="caution">
    <text evidence="1">The sequence shown here is derived from an EMBL/GenBank/DDBJ whole genome shotgun (WGS) entry which is preliminary data.</text>
</comment>
<sequence>MVSSQWGTAACPHLSIIVLLTACGEPEVKATPIAHDLIENPGAFKTK</sequence>
<dbReference type="AlphaFoldDB" id="A0A853F1L9"/>
<name>A0A853F1L9_9GAMM</name>
<accession>A0A853F1L9</accession>
<dbReference type="Proteomes" id="UP000568751">
    <property type="component" value="Unassembled WGS sequence"/>
</dbReference>
<gene>
    <name evidence="1" type="ORF">H0A76_05135</name>
</gene>